<evidence type="ECO:0000313" key="1">
    <source>
        <dbReference type="EMBL" id="KAJ7348105.1"/>
    </source>
</evidence>
<name>A0AAD7ER90_9AGAR</name>
<reference evidence="1" key="1">
    <citation type="submission" date="2023-03" db="EMBL/GenBank/DDBJ databases">
        <title>Massive genome expansion in bonnet fungi (Mycena s.s.) driven by repeated elements and novel gene families across ecological guilds.</title>
        <authorList>
            <consortium name="Lawrence Berkeley National Laboratory"/>
            <person name="Harder C.B."/>
            <person name="Miyauchi S."/>
            <person name="Viragh M."/>
            <person name="Kuo A."/>
            <person name="Thoen E."/>
            <person name="Andreopoulos B."/>
            <person name="Lu D."/>
            <person name="Skrede I."/>
            <person name="Drula E."/>
            <person name="Henrissat B."/>
            <person name="Morin E."/>
            <person name="Kohler A."/>
            <person name="Barry K."/>
            <person name="LaButti K."/>
            <person name="Morin E."/>
            <person name="Salamov A."/>
            <person name="Lipzen A."/>
            <person name="Mereny Z."/>
            <person name="Hegedus B."/>
            <person name="Baldrian P."/>
            <person name="Stursova M."/>
            <person name="Weitz H."/>
            <person name="Taylor A."/>
            <person name="Grigoriev I.V."/>
            <person name="Nagy L.G."/>
            <person name="Martin F."/>
            <person name="Kauserud H."/>
        </authorList>
    </citation>
    <scope>NUCLEOTIDE SEQUENCE</scope>
    <source>
        <strain evidence="1">CBHHK002</strain>
    </source>
</reference>
<proteinExistence type="predicted"/>
<feature type="non-terminal residue" evidence="1">
    <location>
        <position position="1"/>
    </location>
</feature>
<gene>
    <name evidence="1" type="ORF">DFH08DRAFT_627495</name>
</gene>
<dbReference type="Proteomes" id="UP001218218">
    <property type="component" value="Unassembled WGS sequence"/>
</dbReference>
<protein>
    <submittedName>
        <fullName evidence="1">Uncharacterized protein</fullName>
    </submittedName>
</protein>
<keyword evidence="2" id="KW-1185">Reference proteome</keyword>
<sequence>LFRLIKYSEVNSFKPHYFLEQANFTGAHRNHVVLRSRAHTHLSQVQSIRPSQGELFYLQAILQHKPCLSFTDAVTVDQVKYPTFQDVTIQLGLFADTNEATYAMLEAVQNLRTPRQLRLLFVHLLVNNCVDSPITMWETFENELSYNFILQ</sequence>
<dbReference type="EMBL" id="JARIHO010000018">
    <property type="protein sequence ID" value="KAJ7348105.1"/>
    <property type="molecule type" value="Genomic_DNA"/>
</dbReference>
<organism evidence="1 2">
    <name type="scientific">Mycena albidolilacea</name>
    <dbReference type="NCBI Taxonomy" id="1033008"/>
    <lineage>
        <taxon>Eukaryota</taxon>
        <taxon>Fungi</taxon>
        <taxon>Dikarya</taxon>
        <taxon>Basidiomycota</taxon>
        <taxon>Agaricomycotina</taxon>
        <taxon>Agaricomycetes</taxon>
        <taxon>Agaricomycetidae</taxon>
        <taxon>Agaricales</taxon>
        <taxon>Marasmiineae</taxon>
        <taxon>Mycenaceae</taxon>
        <taxon>Mycena</taxon>
    </lineage>
</organism>
<evidence type="ECO:0000313" key="2">
    <source>
        <dbReference type="Proteomes" id="UP001218218"/>
    </source>
</evidence>
<accession>A0AAD7ER90</accession>
<feature type="non-terminal residue" evidence="1">
    <location>
        <position position="151"/>
    </location>
</feature>
<dbReference type="AlphaFoldDB" id="A0AAD7ER90"/>
<comment type="caution">
    <text evidence="1">The sequence shown here is derived from an EMBL/GenBank/DDBJ whole genome shotgun (WGS) entry which is preliminary data.</text>
</comment>